<proteinExistence type="predicted"/>
<dbReference type="InterPro" id="IPR013320">
    <property type="entry name" value="ConA-like_dom_sf"/>
</dbReference>
<dbReference type="Proteomes" id="UP001501496">
    <property type="component" value="Unassembled WGS sequence"/>
</dbReference>
<name>A0ABP8CAY1_9FLAO</name>
<evidence type="ECO:0008006" key="3">
    <source>
        <dbReference type="Google" id="ProtNLM"/>
    </source>
</evidence>
<gene>
    <name evidence="1" type="ORF">GCM10022291_20790</name>
</gene>
<comment type="caution">
    <text evidence="1">The sequence shown here is derived from an EMBL/GenBank/DDBJ whole genome shotgun (WGS) entry which is preliminary data.</text>
</comment>
<protein>
    <recommendedName>
        <fullName evidence="3">GH16 domain-containing protein</fullName>
    </recommendedName>
</protein>
<dbReference type="EMBL" id="BAABCA010000004">
    <property type="protein sequence ID" value="GAA4236444.1"/>
    <property type="molecule type" value="Genomic_DNA"/>
</dbReference>
<dbReference type="RefSeq" id="WP_344788158.1">
    <property type="nucleotide sequence ID" value="NZ_BAABCA010000004.1"/>
</dbReference>
<evidence type="ECO:0000313" key="1">
    <source>
        <dbReference type="EMBL" id="GAA4236444.1"/>
    </source>
</evidence>
<dbReference type="SUPFAM" id="SSF49899">
    <property type="entry name" value="Concanavalin A-like lectins/glucanases"/>
    <property type="match status" value="1"/>
</dbReference>
<sequence length="272" mass="31779">MIKNILLVFGAIILHGNIFSQLPPKKVAKLYKTKIDWNISDNFSYLDKTKWTYRRPDRLTGDSEKYVSIVDKSYLSIQCDVSDKKGGGISGLNYCRFGFFVTKFRIRGIETNGPKSHTHPAIWGNRGNMGVDHKNAPVEGNDWMELDWVEYYAWSKQNCWDIDAPPNLNTKRHKELISVMLEHDVKTKFGDWETVGLEFTPNYMQAWEFVNGEWQKLGRKVPAGKEQSRDVMKATCFQNMHWIISNGYFGHKEGSDKDSWFDVDYFHYYPYK</sequence>
<reference evidence="2" key="1">
    <citation type="journal article" date="2019" name="Int. J. Syst. Evol. Microbiol.">
        <title>The Global Catalogue of Microorganisms (GCM) 10K type strain sequencing project: providing services to taxonomists for standard genome sequencing and annotation.</title>
        <authorList>
            <consortium name="The Broad Institute Genomics Platform"/>
            <consortium name="The Broad Institute Genome Sequencing Center for Infectious Disease"/>
            <person name="Wu L."/>
            <person name="Ma J."/>
        </authorList>
    </citation>
    <scope>NUCLEOTIDE SEQUENCE [LARGE SCALE GENOMIC DNA]</scope>
    <source>
        <strain evidence="2">JCM 17630</strain>
    </source>
</reference>
<keyword evidence="2" id="KW-1185">Reference proteome</keyword>
<evidence type="ECO:0000313" key="2">
    <source>
        <dbReference type="Proteomes" id="UP001501496"/>
    </source>
</evidence>
<accession>A0ABP8CAY1</accession>
<organism evidence="1 2">
    <name type="scientific">Postechiella marina</name>
    <dbReference type="NCBI Taxonomy" id="943941"/>
    <lineage>
        <taxon>Bacteria</taxon>
        <taxon>Pseudomonadati</taxon>
        <taxon>Bacteroidota</taxon>
        <taxon>Flavobacteriia</taxon>
        <taxon>Flavobacteriales</taxon>
        <taxon>Flavobacteriaceae</taxon>
        <taxon>Postechiella</taxon>
    </lineage>
</organism>